<dbReference type="SUPFAM" id="SSF50249">
    <property type="entry name" value="Nucleic acid-binding proteins"/>
    <property type="match status" value="1"/>
</dbReference>
<organism evidence="1">
    <name type="scientific">marine metagenome</name>
    <dbReference type="NCBI Taxonomy" id="408172"/>
    <lineage>
        <taxon>unclassified sequences</taxon>
        <taxon>metagenomes</taxon>
        <taxon>ecological metagenomes</taxon>
    </lineage>
</organism>
<proteinExistence type="predicted"/>
<protein>
    <recommendedName>
        <fullName evidence="2">DUF35 domain-containing protein</fullName>
    </recommendedName>
</protein>
<dbReference type="AlphaFoldDB" id="A0A381SXS0"/>
<evidence type="ECO:0008006" key="2">
    <source>
        <dbReference type="Google" id="ProtNLM"/>
    </source>
</evidence>
<sequence length="159" mass="17577">MGVTNPRDLTHVHMYGGEAPFFEGLSQGKLLGTRCDNSDCEANGSIFIPFRIHCPDCLVKNNIVDMTDTARKGATVHTFMITERTGAFNTLPKPIRFVNVEFESVPTILMGYLSVGEPEIGMKVVPIFNTSKPSYTILDLSWVPEGTDESDIPKGFTFQ</sequence>
<dbReference type="EMBL" id="UINC01003735">
    <property type="protein sequence ID" value="SVA08825.1"/>
    <property type="molecule type" value="Genomic_DNA"/>
</dbReference>
<gene>
    <name evidence="1" type="ORF">METZ01_LOCUS61679</name>
</gene>
<dbReference type="Gene3D" id="6.10.30.10">
    <property type="match status" value="1"/>
</dbReference>
<reference evidence="1" key="1">
    <citation type="submission" date="2018-05" db="EMBL/GenBank/DDBJ databases">
        <authorList>
            <person name="Lanie J.A."/>
            <person name="Ng W.-L."/>
            <person name="Kazmierczak K.M."/>
            <person name="Andrzejewski T.M."/>
            <person name="Davidsen T.M."/>
            <person name="Wayne K.J."/>
            <person name="Tettelin H."/>
            <person name="Glass J.I."/>
            <person name="Rusch D."/>
            <person name="Podicherti R."/>
            <person name="Tsui H.-C.T."/>
            <person name="Winkler M.E."/>
        </authorList>
    </citation>
    <scope>NUCLEOTIDE SEQUENCE</scope>
</reference>
<dbReference type="InterPro" id="IPR012340">
    <property type="entry name" value="NA-bd_OB-fold"/>
</dbReference>
<accession>A0A381SXS0</accession>
<evidence type="ECO:0000313" key="1">
    <source>
        <dbReference type="EMBL" id="SVA08825.1"/>
    </source>
</evidence>
<name>A0A381SXS0_9ZZZZ</name>